<dbReference type="EC" id="2.7.13.3" evidence="3"/>
<dbReference type="Gene3D" id="6.10.340.10">
    <property type="match status" value="1"/>
</dbReference>
<dbReference type="InterPro" id="IPR050398">
    <property type="entry name" value="HssS/ArlS-like"/>
</dbReference>
<dbReference type="GO" id="GO:0005886">
    <property type="term" value="C:plasma membrane"/>
    <property type="evidence" value="ECO:0007669"/>
    <property type="project" value="UniProtKB-SubCell"/>
</dbReference>
<dbReference type="InterPro" id="IPR003661">
    <property type="entry name" value="HisK_dim/P_dom"/>
</dbReference>
<comment type="caution">
    <text evidence="17">The sequence shown here is derived from an EMBL/GenBank/DDBJ whole genome shotgun (WGS) entry which is preliminary data.</text>
</comment>
<evidence type="ECO:0000256" key="12">
    <source>
        <dbReference type="ARBA" id="ARBA00023012"/>
    </source>
</evidence>
<reference evidence="17 18" key="1">
    <citation type="submission" date="2020-02" db="EMBL/GenBank/DDBJ databases">
        <authorList>
            <person name="Gao J."/>
            <person name="Sun J."/>
        </authorList>
    </citation>
    <scope>NUCLEOTIDE SEQUENCE [LARGE SCALE GENOMIC DNA]</scope>
    <source>
        <strain evidence="17 18">7124</strain>
    </source>
</reference>
<accession>A0A6M1PTA3</accession>
<dbReference type="Gene3D" id="1.10.287.130">
    <property type="match status" value="1"/>
</dbReference>
<sequence>MKLKIKLPLLFSLIILILSALIAVYIKTSVIDSIIGNIIDFRDQMDKKNEGVSLRAEELYPNFAAMENYLQALAQEERISLTLYDSEFQKMKEFSGGPRLENPGERWYPIHDEDGRVVMLIQITRSLHSEDIILKTAFTKTFIFLLFLLSVIFILLTIYLHYFITKPIQKLNRRLGKIKVTHIPVHLTVNRKDEIGELYKHVLDMEERLQQSNKDQVNMVAAITHDIKTPLTSIKGFIELLLTKPALTEKDKTDYLHLIEKKADHLTELMIEFSSYTKNELLLPSITFQPVKIKAFFESIAIEYEAELSGLDYDLDWEHSFKGHEIIQIHEPMLRRVFANLISNAVRYGSTDKLHIDMRGYIRNGNVVFVIEDNGIGVPVQHMDSLFQRFFTVDQSRQSKEGGTGLGLASCKSIIERHGGEIEAFQSAGGGLGIVICIPQESE</sequence>
<keyword evidence="18" id="KW-1185">Reference proteome</keyword>
<keyword evidence="12" id="KW-0902">Two-component regulatory system</keyword>
<dbReference type="InterPro" id="IPR003594">
    <property type="entry name" value="HATPase_dom"/>
</dbReference>
<feature type="domain" description="HAMP" evidence="16">
    <location>
        <begin position="162"/>
        <end position="214"/>
    </location>
</feature>
<comment type="catalytic activity">
    <reaction evidence="1">
        <text>ATP + protein L-histidine = ADP + protein N-phospho-L-histidine.</text>
        <dbReference type="EC" id="2.7.13.3"/>
    </reaction>
</comment>
<proteinExistence type="predicted"/>
<dbReference type="SMART" id="SM00304">
    <property type="entry name" value="HAMP"/>
    <property type="match status" value="1"/>
</dbReference>
<evidence type="ECO:0000256" key="6">
    <source>
        <dbReference type="ARBA" id="ARBA00022679"/>
    </source>
</evidence>
<keyword evidence="6" id="KW-0808">Transferase</keyword>
<dbReference type="InterPro" id="IPR004358">
    <property type="entry name" value="Sig_transdc_His_kin-like_C"/>
</dbReference>
<dbReference type="Pfam" id="PF00672">
    <property type="entry name" value="HAMP"/>
    <property type="match status" value="1"/>
</dbReference>
<comment type="subcellular location">
    <subcellularLocation>
        <location evidence="2">Cell membrane</location>
        <topology evidence="2">Multi-pass membrane protein</topology>
    </subcellularLocation>
</comment>
<dbReference type="InterPro" id="IPR003660">
    <property type="entry name" value="HAMP_dom"/>
</dbReference>
<name>A0A6M1PTA3_9BACL</name>
<evidence type="ECO:0000256" key="11">
    <source>
        <dbReference type="ARBA" id="ARBA00022989"/>
    </source>
</evidence>
<keyword evidence="11 14" id="KW-1133">Transmembrane helix</keyword>
<dbReference type="CDD" id="cd00082">
    <property type="entry name" value="HisKA"/>
    <property type="match status" value="1"/>
</dbReference>
<keyword evidence="4" id="KW-1003">Cell membrane</keyword>
<evidence type="ECO:0000256" key="2">
    <source>
        <dbReference type="ARBA" id="ARBA00004651"/>
    </source>
</evidence>
<dbReference type="PANTHER" id="PTHR45528:SF1">
    <property type="entry name" value="SENSOR HISTIDINE KINASE CPXA"/>
    <property type="match status" value="1"/>
</dbReference>
<evidence type="ECO:0000256" key="14">
    <source>
        <dbReference type="SAM" id="Phobius"/>
    </source>
</evidence>
<dbReference type="SMART" id="SM00387">
    <property type="entry name" value="HATPase_c"/>
    <property type="match status" value="1"/>
</dbReference>
<evidence type="ECO:0000256" key="9">
    <source>
        <dbReference type="ARBA" id="ARBA00022777"/>
    </source>
</evidence>
<evidence type="ECO:0000313" key="18">
    <source>
        <dbReference type="Proteomes" id="UP000480151"/>
    </source>
</evidence>
<dbReference type="InterPro" id="IPR005467">
    <property type="entry name" value="His_kinase_dom"/>
</dbReference>
<gene>
    <name evidence="17" type="ORF">G5B47_22985</name>
</gene>
<evidence type="ECO:0000256" key="1">
    <source>
        <dbReference type="ARBA" id="ARBA00000085"/>
    </source>
</evidence>
<dbReference type="EMBL" id="JAAKGU010000015">
    <property type="protein sequence ID" value="NGM85272.1"/>
    <property type="molecule type" value="Genomic_DNA"/>
</dbReference>
<organism evidence="17 18">
    <name type="scientific">Paenibacillus apii</name>
    <dbReference type="NCBI Taxonomy" id="1850370"/>
    <lineage>
        <taxon>Bacteria</taxon>
        <taxon>Bacillati</taxon>
        <taxon>Bacillota</taxon>
        <taxon>Bacilli</taxon>
        <taxon>Bacillales</taxon>
        <taxon>Paenibacillaceae</taxon>
        <taxon>Paenibacillus</taxon>
    </lineage>
</organism>
<evidence type="ECO:0000313" key="17">
    <source>
        <dbReference type="EMBL" id="NGM85272.1"/>
    </source>
</evidence>
<protein>
    <recommendedName>
        <fullName evidence="3">histidine kinase</fullName>
        <ecNumber evidence="3">2.7.13.3</ecNumber>
    </recommendedName>
</protein>
<evidence type="ECO:0000256" key="3">
    <source>
        <dbReference type="ARBA" id="ARBA00012438"/>
    </source>
</evidence>
<evidence type="ECO:0000256" key="8">
    <source>
        <dbReference type="ARBA" id="ARBA00022741"/>
    </source>
</evidence>
<dbReference type="PRINTS" id="PR00344">
    <property type="entry name" value="BCTRLSENSOR"/>
</dbReference>
<dbReference type="PANTHER" id="PTHR45528">
    <property type="entry name" value="SENSOR HISTIDINE KINASE CPXA"/>
    <property type="match status" value="1"/>
</dbReference>
<keyword evidence="7 14" id="KW-0812">Transmembrane</keyword>
<evidence type="ECO:0000259" key="16">
    <source>
        <dbReference type="PROSITE" id="PS50885"/>
    </source>
</evidence>
<dbReference type="SUPFAM" id="SSF47384">
    <property type="entry name" value="Homodimeric domain of signal transducing histidine kinase"/>
    <property type="match status" value="1"/>
</dbReference>
<keyword evidence="5" id="KW-0597">Phosphoprotein</keyword>
<dbReference type="Pfam" id="PF02518">
    <property type="entry name" value="HATPase_c"/>
    <property type="match status" value="1"/>
</dbReference>
<keyword evidence="13 14" id="KW-0472">Membrane</keyword>
<feature type="transmembrane region" description="Helical" evidence="14">
    <location>
        <begin position="142"/>
        <end position="164"/>
    </location>
</feature>
<dbReference type="Pfam" id="PF00512">
    <property type="entry name" value="HisKA"/>
    <property type="match status" value="1"/>
</dbReference>
<dbReference type="InterPro" id="IPR036890">
    <property type="entry name" value="HATPase_C_sf"/>
</dbReference>
<evidence type="ECO:0000256" key="13">
    <source>
        <dbReference type="ARBA" id="ARBA00023136"/>
    </source>
</evidence>
<dbReference type="CDD" id="cd06225">
    <property type="entry name" value="HAMP"/>
    <property type="match status" value="1"/>
</dbReference>
<dbReference type="InterPro" id="IPR036097">
    <property type="entry name" value="HisK_dim/P_sf"/>
</dbReference>
<evidence type="ECO:0000259" key="15">
    <source>
        <dbReference type="PROSITE" id="PS50109"/>
    </source>
</evidence>
<dbReference type="GO" id="GO:0000155">
    <property type="term" value="F:phosphorelay sensor kinase activity"/>
    <property type="evidence" value="ECO:0007669"/>
    <property type="project" value="InterPro"/>
</dbReference>
<keyword evidence="8" id="KW-0547">Nucleotide-binding</keyword>
<dbReference type="SUPFAM" id="SSF158472">
    <property type="entry name" value="HAMP domain-like"/>
    <property type="match status" value="1"/>
</dbReference>
<keyword evidence="10" id="KW-0067">ATP-binding</keyword>
<feature type="domain" description="Histidine kinase" evidence="15">
    <location>
        <begin position="222"/>
        <end position="442"/>
    </location>
</feature>
<dbReference type="PROSITE" id="PS50109">
    <property type="entry name" value="HIS_KIN"/>
    <property type="match status" value="1"/>
</dbReference>
<evidence type="ECO:0000256" key="5">
    <source>
        <dbReference type="ARBA" id="ARBA00022553"/>
    </source>
</evidence>
<dbReference type="RefSeq" id="WP_165103492.1">
    <property type="nucleotide sequence ID" value="NZ_JAAKGU010000015.1"/>
</dbReference>
<dbReference type="PROSITE" id="PS50885">
    <property type="entry name" value="HAMP"/>
    <property type="match status" value="1"/>
</dbReference>
<dbReference type="CDD" id="cd00075">
    <property type="entry name" value="HATPase"/>
    <property type="match status" value="1"/>
</dbReference>
<dbReference type="SMART" id="SM00388">
    <property type="entry name" value="HisKA"/>
    <property type="match status" value="1"/>
</dbReference>
<dbReference type="Gene3D" id="3.30.565.10">
    <property type="entry name" value="Histidine kinase-like ATPase, C-terminal domain"/>
    <property type="match status" value="1"/>
</dbReference>
<dbReference type="SUPFAM" id="SSF55874">
    <property type="entry name" value="ATPase domain of HSP90 chaperone/DNA topoisomerase II/histidine kinase"/>
    <property type="match status" value="1"/>
</dbReference>
<keyword evidence="9 17" id="KW-0418">Kinase</keyword>
<dbReference type="GO" id="GO:0005524">
    <property type="term" value="F:ATP binding"/>
    <property type="evidence" value="ECO:0007669"/>
    <property type="project" value="UniProtKB-KW"/>
</dbReference>
<dbReference type="AlphaFoldDB" id="A0A6M1PTA3"/>
<dbReference type="Proteomes" id="UP000480151">
    <property type="component" value="Unassembled WGS sequence"/>
</dbReference>
<dbReference type="FunFam" id="3.30.565.10:FF:000006">
    <property type="entry name" value="Sensor histidine kinase WalK"/>
    <property type="match status" value="1"/>
</dbReference>
<evidence type="ECO:0000256" key="7">
    <source>
        <dbReference type="ARBA" id="ARBA00022692"/>
    </source>
</evidence>
<evidence type="ECO:0000256" key="10">
    <source>
        <dbReference type="ARBA" id="ARBA00022840"/>
    </source>
</evidence>
<evidence type="ECO:0000256" key="4">
    <source>
        <dbReference type="ARBA" id="ARBA00022475"/>
    </source>
</evidence>